<keyword evidence="3" id="KW-1185">Reference proteome</keyword>
<feature type="domain" description="Capsid Gp10A/Gp10B-like" evidence="1">
    <location>
        <begin position="59"/>
        <end position="318"/>
    </location>
</feature>
<dbReference type="Proteomes" id="UP001549164">
    <property type="component" value="Unassembled WGS sequence"/>
</dbReference>
<sequence length="324" mass="34538">MADANATPSRLGIKNGTGADDALFLDVFSGEVLTAHDEVNVMADRHYVRTITSGKSASFPATWKIDAHYHVPGQFIGGQETVQSERVITIDDLLISDVFIPNIDEAKNHYDARSIFTRKAGQALANEWDRNVLKTLILTARESGTVEGSPGGSRLDAGADILTNANSALVNSLYEAAVVLDEKDVPEHDRYAVIKPAQYYKLVLDPKAINRDFTAGNGDIRTGKVFDIAGINIVKSNHVPTKNLSAPSGAAGPRPMAKYAGDFSNTVGAVATPDAVGTVKLMDLAVEGEYQINRQGTLIVAKYAMGHGGLRPECIVELSSATGA</sequence>
<evidence type="ECO:0000313" key="3">
    <source>
        <dbReference type="Proteomes" id="UP001549164"/>
    </source>
</evidence>
<evidence type="ECO:0000313" key="2">
    <source>
        <dbReference type="EMBL" id="MET3601125.1"/>
    </source>
</evidence>
<dbReference type="EMBL" id="JBEPLY010000011">
    <property type="protein sequence ID" value="MET3601125.1"/>
    <property type="molecule type" value="Genomic_DNA"/>
</dbReference>
<protein>
    <recommendedName>
        <fullName evidence="1">Capsid Gp10A/Gp10B-like domain-containing protein</fullName>
    </recommendedName>
</protein>
<dbReference type="Pfam" id="PF21703">
    <property type="entry name" value="Gp10A-like"/>
    <property type="match status" value="1"/>
</dbReference>
<accession>A0ABV2IDY0</accession>
<dbReference type="RefSeq" id="WP_354434976.1">
    <property type="nucleotide sequence ID" value="NZ_JBEPLY010000011.1"/>
</dbReference>
<gene>
    <name evidence="2" type="ORF">ABID12_003076</name>
</gene>
<evidence type="ECO:0000259" key="1">
    <source>
        <dbReference type="Pfam" id="PF21703"/>
    </source>
</evidence>
<comment type="caution">
    <text evidence="2">The sequence shown here is derived from an EMBL/GenBank/DDBJ whole genome shotgun (WGS) entry which is preliminary data.</text>
</comment>
<name>A0ABV2IDY0_9HYPH</name>
<reference evidence="2 3" key="1">
    <citation type="submission" date="2024-06" db="EMBL/GenBank/DDBJ databases">
        <title>Genomic Encyclopedia of Type Strains, Phase IV (KMG-IV): sequencing the most valuable type-strain genomes for metagenomic binning, comparative biology and taxonomic classification.</title>
        <authorList>
            <person name="Goeker M."/>
        </authorList>
    </citation>
    <scope>NUCLEOTIDE SEQUENCE [LARGE SCALE GENOMIC DNA]</scope>
    <source>
        <strain evidence="2 3">DSM 28102</strain>
    </source>
</reference>
<organism evidence="2 3">
    <name type="scientific">Martelella mangrovi</name>
    <dbReference type="NCBI Taxonomy" id="1397477"/>
    <lineage>
        <taxon>Bacteria</taxon>
        <taxon>Pseudomonadati</taxon>
        <taxon>Pseudomonadota</taxon>
        <taxon>Alphaproteobacteria</taxon>
        <taxon>Hyphomicrobiales</taxon>
        <taxon>Aurantimonadaceae</taxon>
        <taxon>Martelella</taxon>
    </lineage>
</organism>
<dbReference type="InterPro" id="IPR049301">
    <property type="entry name" value="Capsid_Gp10A/Gp10B-like_dom"/>
</dbReference>
<proteinExistence type="predicted"/>